<evidence type="ECO:0000313" key="4">
    <source>
        <dbReference type="Proteomes" id="UP000612352"/>
    </source>
</evidence>
<protein>
    <recommendedName>
        <fullName evidence="5">DUF4282 domain-containing protein</fullName>
    </recommendedName>
</protein>
<dbReference type="Proteomes" id="UP000612352">
    <property type="component" value="Unassembled WGS sequence"/>
</dbReference>
<comment type="caution">
    <text evidence="3">The sequence shown here is derived from an EMBL/GenBank/DDBJ whole genome shotgun (WGS) entry which is preliminary data.</text>
</comment>
<dbReference type="EMBL" id="JAEDAJ010000013">
    <property type="protein sequence ID" value="MBK0332747.1"/>
    <property type="molecule type" value="Genomic_DNA"/>
</dbReference>
<organism evidence="3 4">
    <name type="scientific">Brachybacterium halotolerans</name>
    <dbReference type="NCBI Taxonomy" id="2795215"/>
    <lineage>
        <taxon>Bacteria</taxon>
        <taxon>Bacillati</taxon>
        <taxon>Actinomycetota</taxon>
        <taxon>Actinomycetes</taxon>
        <taxon>Micrococcales</taxon>
        <taxon>Dermabacteraceae</taxon>
        <taxon>Brachybacterium</taxon>
    </lineage>
</organism>
<keyword evidence="4" id="KW-1185">Reference proteome</keyword>
<keyword evidence="2" id="KW-0472">Membrane</keyword>
<sequence>MTSQPTPDPAPERPGDPTPAPAPAQPDEKAPEPAAPAREPETTAVYVRRRRVPTLAFWVTLAILVGLVAGAITAFVTGVGDVGGILYFAVTGGVFVGLPLALIAAIVDAVAHRSERRRPR</sequence>
<feature type="transmembrane region" description="Helical" evidence="2">
    <location>
        <begin position="85"/>
        <end position="111"/>
    </location>
</feature>
<evidence type="ECO:0000313" key="3">
    <source>
        <dbReference type="EMBL" id="MBK0332747.1"/>
    </source>
</evidence>
<evidence type="ECO:0000256" key="2">
    <source>
        <dbReference type="SAM" id="Phobius"/>
    </source>
</evidence>
<evidence type="ECO:0000256" key="1">
    <source>
        <dbReference type="SAM" id="MobiDB-lite"/>
    </source>
</evidence>
<proteinExistence type="predicted"/>
<keyword evidence="2" id="KW-1133">Transmembrane helix</keyword>
<name>A0ABS1BDN0_9MICO</name>
<accession>A0ABS1BDN0</accession>
<feature type="transmembrane region" description="Helical" evidence="2">
    <location>
        <begin position="55"/>
        <end position="79"/>
    </location>
</feature>
<reference evidence="3 4" key="1">
    <citation type="submission" date="2020-12" db="EMBL/GenBank/DDBJ databases">
        <title>Brachybacterium sp. MASK1Z-5, whole genome shotgun sequence.</title>
        <authorList>
            <person name="Tuo L."/>
        </authorList>
    </citation>
    <scope>NUCLEOTIDE SEQUENCE [LARGE SCALE GENOMIC DNA]</scope>
    <source>
        <strain evidence="3 4">MASK1Z-5</strain>
    </source>
</reference>
<dbReference type="RefSeq" id="WP_200503642.1">
    <property type="nucleotide sequence ID" value="NZ_JAEDAJ010000013.1"/>
</dbReference>
<evidence type="ECO:0008006" key="5">
    <source>
        <dbReference type="Google" id="ProtNLM"/>
    </source>
</evidence>
<keyword evidence="2" id="KW-0812">Transmembrane</keyword>
<feature type="region of interest" description="Disordered" evidence="1">
    <location>
        <begin position="1"/>
        <end position="43"/>
    </location>
</feature>
<gene>
    <name evidence="3" type="ORF">I8D64_15200</name>
</gene>